<name>A0ABS6U889_9PSEU</name>
<evidence type="ECO:0000313" key="2">
    <source>
        <dbReference type="EMBL" id="MBW0128461.1"/>
    </source>
</evidence>
<dbReference type="Proteomes" id="UP000694300">
    <property type="component" value="Unassembled WGS sequence"/>
</dbReference>
<comment type="caution">
    <text evidence="2">The sequence shown here is derived from an EMBL/GenBank/DDBJ whole genome shotgun (WGS) entry which is preliminary data.</text>
</comment>
<reference evidence="2 3" key="1">
    <citation type="submission" date="2020-11" db="EMBL/GenBank/DDBJ databases">
        <title>Pseudonocardia abyssalis sp. nov. and Pseudonocardia oceani sp. nov., description and phylogenomic analysis of two novel actinomycetes isolated from the deep Southern Ocean.</title>
        <authorList>
            <person name="Parra J."/>
        </authorList>
    </citation>
    <scope>NUCLEOTIDE SEQUENCE [LARGE SCALE GENOMIC DNA]</scope>
    <source>
        <strain evidence="3">KRD185</strain>
    </source>
</reference>
<dbReference type="EMBL" id="JADQDF010000001">
    <property type="protein sequence ID" value="MBW0128461.1"/>
    <property type="molecule type" value="Genomic_DNA"/>
</dbReference>
<dbReference type="Pfam" id="PF05899">
    <property type="entry name" value="Cupin_3"/>
    <property type="match status" value="1"/>
</dbReference>
<sequence length="115" mass="12724">MTQHLGNVFRYQLQPEGYESLEDASTTVPTGTYHIGTVDGAEIGVWEAEPGLIGGLTDDEVFVVLEGRAEVTFDDTKETIQIGPGDVVRLNKGQRNTWRTIERLRKVSIWSESGS</sequence>
<gene>
    <name evidence="2" type="ORF">I4I82_12270</name>
</gene>
<evidence type="ECO:0000313" key="3">
    <source>
        <dbReference type="Proteomes" id="UP000694300"/>
    </source>
</evidence>
<accession>A0ABS6U889</accession>
<feature type="domain" description="(S)-ureidoglycine aminohydrolase cupin" evidence="1">
    <location>
        <begin position="42"/>
        <end position="107"/>
    </location>
</feature>
<evidence type="ECO:0000259" key="1">
    <source>
        <dbReference type="Pfam" id="PF05899"/>
    </source>
</evidence>
<keyword evidence="3" id="KW-1185">Reference proteome</keyword>
<dbReference type="InterPro" id="IPR008579">
    <property type="entry name" value="UGlyAH_Cupin_dom"/>
</dbReference>
<organism evidence="2 3">
    <name type="scientific">Pseudonocardia oceani</name>
    <dbReference type="NCBI Taxonomy" id="2792013"/>
    <lineage>
        <taxon>Bacteria</taxon>
        <taxon>Bacillati</taxon>
        <taxon>Actinomycetota</taxon>
        <taxon>Actinomycetes</taxon>
        <taxon>Pseudonocardiales</taxon>
        <taxon>Pseudonocardiaceae</taxon>
        <taxon>Pseudonocardia</taxon>
    </lineage>
</organism>
<protein>
    <submittedName>
        <fullName evidence="2">Cupin domain-containing protein</fullName>
    </submittedName>
</protein>
<proteinExistence type="predicted"/>